<feature type="transmembrane region" description="Helical" evidence="2">
    <location>
        <begin position="536"/>
        <end position="558"/>
    </location>
</feature>
<keyword evidence="2" id="KW-1133">Transmembrane helix</keyword>
<keyword evidence="2" id="KW-0472">Membrane</keyword>
<feature type="compositionally biased region" description="Gly residues" evidence="1">
    <location>
        <begin position="516"/>
        <end position="527"/>
    </location>
</feature>
<feature type="domain" description="PA" evidence="3">
    <location>
        <begin position="142"/>
        <end position="225"/>
    </location>
</feature>
<keyword evidence="2" id="KW-0812">Transmembrane</keyword>
<dbReference type="GO" id="GO:0008235">
    <property type="term" value="F:metalloexopeptidase activity"/>
    <property type="evidence" value="ECO:0007669"/>
    <property type="project" value="InterPro"/>
</dbReference>
<evidence type="ECO:0000259" key="3">
    <source>
        <dbReference type="Pfam" id="PF02225"/>
    </source>
</evidence>
<dbReference type="GO" id="GO:0006508">
    <property type="term" value="P:proteolysis"/>
    <property type="evidence" value="ECO:0007669"/>
    <property type="project" value="InterPro"/>
</dbReference>
<dbReference type="SUPFAM" id="SSF53187">
    <property type="entry name" value="Zn-dependent exopeptidases"/>
    <property type="match status" value="1"/>
</dbReference>
<dbReference type="InterPro" id="IPR007484">
    <property type="entry name" value="Peptidase_M28"/>
</dbReference>
<dbReference type="SUPFAM" id="SSF52025">
    <property type="entry name" value="PA domain"/>
    <property type="match status" value="1"/>
</dbReference>
<dbReference type="PANTHER" id="PTHR12147">
    <property type="entry name" value="METALLOPEPTIDASE M28 FAMILY MEMBER"/>
    <property type="match status" value="1"/>
</dbReference>
<protein>
    <submittedName>
        <fullName evidence="5">M28 family peptidase</fullName>
    </submittedName>
</protein>
<evidence type="ECO:0000256" key="2">
    <source>
        <dbReference type="SAM" id="Phobius"/>
    </source>
</evidence>
<dbReference type="AlphaFoldDB" id="A0AB39BKV7"/>
<accession>A0AB39BKV7</accession>
<dbReference type="RefSeq" id="WP_368499397.1">
    <property type="nucleotide sequence ID" value="NZ_CP162511.1"/>
</dbReference>
<dbReference type="EMBL" id="CP162511">
    <property type="protein sequence ID" value="XDI07021.1"/>
    <property type="molecule type" value="Genomic_DNA"/>
</dbReference>
<feature type="domain" description="Peptidase M28" evidence="4">
    <location>
        <begin position="252"/>
        <end position="474"/>
    </location>
</feature>
<evidence type="ECO:0000256" key="1">
    <source>
        <dbReference type="SAM" id="MobiDB-lite"/>
    </source>
</evidence>
<dbReference type="Gene3D" id="3.40.630.10">
    <property type="entry name" value="Zn peptidases"/>
    <property type="match status" value="1"/>
</dbReference>
<dbReference type="Pfam" id="PF02225">
    <property type="entry name" value="PA"/>
    <property type="match status" value="1"/>
</dbReference>
<dbReference type="PANTHER" id="PTHR12147:SF26">
    <property type="entry name" value="PEPTIDASE M28 DOMAIN-CONTAINING PROTEIN"/>
    <property type="match status" value="1"/>
</dbReference>
<dbReference type="Gene3D" id="3.50.30.30">
    <property type="match status" value="1"/>
</dbReference>
<name>A0AB39BKV7_9MICO</name>
<feature type="region of interest" description="Disordered" evidence="1">
    <location>
        <begin position="489"/>
        <end position="527"/>
    </location>
</feature>
<dbReference type="Pfam" id="PF04389">
    <property type="entry name" value="Peptidase_M28"/>
    <property type="match status" value="1"/>
</dbReference>
<proteinExistence type="predicted"/>
<evidence type="ECO:0000313" key="5">
    <source>
        <dbReference type="EMBL" id="XDI07021.1"/>
    </source>
</evidence>
<dbReference type="InterPro" id="IPR045175">
    <property type="entry name" value="M28_fam"/>
</dbReference>
<gene>
    <name evidence="5" type="ORF">ABFY20_07955</name>
</gene>
<reference evidence="5" key="1">
    <citation type="submission" date="2024-05" db="EMBL/GenBank/DDBJ databases">
        <title>Herbiconiux sp. A18JL235.</title>
        <authorList>
            <person name="Zhang G."/>
        </authorList>
    </citation>
    <scope>NUCLEOTIDE SEQUENCE</scope>
    <source>
        <strain evidence="5">A18JL235</strain>
    </source>
</reference>
<sequence>MTRRHRRLAAFGVGAGVVVAGVAGGGAAWAVEPDDLESRVTVAGVMGHLEALQQIADANDGNRAIGTAGYEASGQYIEQVLTAAGYSPERQDFQATSQTIDAFSITLLGTTTDLDDIESPDATRLPMEGTPATPVEGLTGLELIAPTTATGCDSAEWGGVDATGKVAVVSRGICSFSEKSIAAGAAGAEALLVYNNEPGALSGTLGEQQPEFVPSVGLSQEEGAEVVAALAEGPVTVDLQIQETTTVVDTFNIVAQTPTGRTDNVVMLGAHLDSVPEGPGINDNGSGSAAILETAVQLAASGELENAVRFAWWGAEEVGLVGSTYYVDQLALADEELPEGEGELDKIATYLNFDMVASPNYVISVYDADQSTYEAPVEVPEGSVATEKSLTDHFDAEGQPWIDTAFDGRSDYEAFILNDIPASGLFTGADDVKTAEEVELFGGTEGITHDPNYHSAADDISNVNQEALGIMIGAISSVTAELANDTSAINGVAPLPGPEPTETPAPTPAPTSTPTPGGGSGGSGGGELAATGVEAAAFGVIVPGALLLVVAGATLVVLRRRSHSVR</sequence>
<evidence type="ECO:0000259" key="4">
    <source>
        <dbReference type="Pfam" id="PF04389"/>
    </source>
</evidence>
<dbReference type="InterPro" id="IPR046450">
    <property type="entry name" value="PA_dom_sf"/>
</dbReference>
<organism evidence="5">
    <name type="scientific">Herbiconiux sp. A18JL235</name>
    <dbReference type="NCBI Taxonomy" id="3152363"/>
    <lineage>
        <taxon>Bacteria</taxon>
        <taxon>Bacillati</taxon>
        <taxon>Actinomycetota</taxon>
        <taxon>Actinomycetes</taxon>
        <taxon>Micrococcales</taxon>
        <taxon>Microbacteriaceae</taxon>
        <taxon>Herbiconiux</taxon>
    </lineage>
</organism>
<dbReference type="InterPro" id="IPR003137">
    <property type="entry name" value="PA_domain"/>
</dbReference>
<feature type="compositionally biased region" description="Pro residues" evidence="1">
    <location>
        <begin position="495"/>
        <end position="513"/>
    </location>
</feature>